<proteinExistence type="predicted"/>
<dbReference type="Proteomes" id="UP000199421">
    <property type="component" value="Unassembled WGS sequence"/>
</dbReference>
<gene>
    <name evidence="2" type="ORF">SAMN05661044_00662</name>
</gene>
<dbReference type="EMBL" id="FOAF01000001">
    <property type="protein sequence ID" value="SEK60413.1"/>
    <property type="molecule type" value="Genomic_DNA"/>
</dbReference>
<protein>
    <submittedName>
        <fullName evidence="2">Uncharacterized protein</fullName>
    </submittedName>
</protein>
<sequence length="366" mass="42891">MERIMQSHLSARSNSRTVKKSTYGRRGKKRDTPKRTLSEPANAFLNHQFLPLVPEQQALTNWTHREKTFFESLRYFAGHYHFIPPKPRQQVFPLNVALAFEQAQAALKKANPWMSLFIAEMDDGSCRLITTDNLVISSEVFYIPLRPLYLLHKKNAEQPLANLLLSMMAYFKDILCIPDFESDYMLGTFENLPEWGDYDPASGQGTVEELEEEIRETKDIGGTFLREISGGGHLKKWEERLTAFRPKTARDRTILQTVQSAYQLYREYPQRKWYQNFYPEFSFNEIEDTPIYPEEYISFTWQESGWLASALERYYFSTQQETLNIAEPLYLTVWDRPEALPIDNLDFDTRLFALLENVITILTNEL</sequence>
<evidence type="ECO:0000256" key="1">
    <source>
        <dbReference type="SAM" id="MobiDB-lite"/>
    </source>
</evidence>
<dbReference type="RefSeq" id="WP_093318286.1">
    <property type="nucleotide sequence ID" value="NZ_FOAF01000001.1"/>
</dbReference>
<name>A0A1H7ICW9_OLID1</name>
<evidence type="ECO:0000313" key="2">
    <source>
        <dbReference type="EMBL" id="SEK60413.1"/>
    </source>
</evidence>
<feature type="region of interest" description="Disordered" evidence="1">
    <location>
        <begin position="1"/>
        <end position="36"/>
    </location>
</feature>
<reference evidence="3" key="1">
    <citation type="submission" date="2016-10" db="EMBL/GenBank/DDBJ databases">
        <authorList>
            <person name="Varghese N."/>
            <person name="Submissions S."/>
        </authorList>
    </citation>
    <scope>NUCLEOTIDE SEQUENCE [LARGE SCALE GENOMIC DNA]</scope>
    <source>
        <strain evidence="3">DSM 18733</strain>
    </source>
</reference>
<organism evidence="2 3">
    <name type="scientific">Olivibacter domesticus</name>
    <name type="common">Pseudosphingobacterium domesticum</name>
    <dbReference type="NCBI Taxonomy" id="407022"/>
    <lineage>
        <taxon>Bacteria</taxon>
        <taxon>Pseudomonadati</taxon>
        <taxon>Bacteroidota</taxon>
        <taxon>Sphingobacteriia</taxon>
        <taxon>Sphingobacteriales</taxon>
        <taxon>Sphingobacteriaceae</taxon>
        <taxon>Olivibacter</taxon>
    </lineage>
</organism>
<feature type="compositionally biased region" description="Basic residues" evidence="1">
    <location>
        <begin position="17"/>
        <end position="32"/>
    </location>
</feature>
<accession>A0A1H7ICW9</accession>
<dbReference type="STRING" id="407022.SAMN05661044_00662"/>
<feature type="compositionally biased region" description="Polar residues" evidence="1">
    <location>
        <begin position="7"/>
        <end position="16"/>
    </location>
</feature>
<keyword evidence="3" id="KW-1185">Reference proteome</keyword>
<evidence type="ECO:0000313" key="3">
    <source>
        <dbReference type="Proteomes" id="UP000199421"/>
    </source>
</evidence>
<dbReference type="OrthoDB" id="917674at2"/>
<dbReference type="AlphaFoldDB" id="A0A1H7ICW9"/>